<evidence type="ECO:0000256" key="6">
    <source>
        <dbReference type="ARBA" id="ARBA00022679"/>
    </source>
</evidence>
<dbReference type="GO" id="GO:0004719">
    <property type="term" value="F:protein-L-isoaspartate (D-aspartate) O-methyltransferase activity"/>
    <property type="evidence" value="ECO:0007669"/>
    <property type="project" value="UniProtKB-EC"/>
</dbReference>
<protein>
    <recommendedName>
        <fullName evidence="3">protein-L-isoaspartate(D-aspartate) O-methyltransferase</fullName>
        <ecNumber evidence="3">2.1.1.77</ecNumber>
    </recommendedName>
</protein>
<feature type="region of interest" description="Disordered" evidence="10">
    <location>
        <begin position="209"/>
        <end position="232"/>
    </location>
</feature>
<keyword evidence="12" id="KW-1185">Reference proteome</keyword>
<dbReference type="HOGENOM" id="CLU_055432_2_0_2"/>
<dbReference type="Proteomes" id="UP000015381">
    <property type="component" value="Chromosome I"/>
</dbReference>
<dbReference type="EMBL" id="HF571520">
    <property type="protein sequence ID" value="CCQ34435.1"/>
    <property type="molecule type" value="Genomic_DNA"/>
</dbReference>
<keyword evidence="4" id="KW-0963">Cytoplasm</keyword>
<dbReference type="STRING" id="1033806.HTIA_2327"/>
<comment type="similarity">
    <text evidence="2">Belongs to the methyltransferase superfamily. L-isoaspartyl/D-aspartyl protein methyltransferase family.</text>
</comment>
<gene>
    <name evidence="11" type="ORF">HTIA_2327</name>
</gene>
<evidence type="ECO:0000256" key="1">
    <source>
        <dbReference type="ARBA" id="ARBA00004496"/>
    </source>
</evidence>
<dbReference type="Pfam" id="PF01135">
    <property type="entry name" value="PCMT"/>
    <property type="match status" value="1"/>
</dbReference>
<comment type="function">
    <text evidence="8">Catalyzes the methyl esterification of L-isoaspartyl residues in peptides and proteins that result from spontaneous decomposition of normal L-aspartyl and L-asparaginyl residues. It plays a role in the repair and/or degradation of damaged proteins.</text>
</comment>
<dbReference type="PATRIC" id="fig|1033806.12.peg.2312"/>
<comment type="subcellular location">
    <subcellularLocation>
        <location evidence="1">Cytoplasm</location>
    </subcellularLocation>
</comment>
<evidence type="ECO:0000313" key="11">
    <source>
        <dbReference type="EMBL" id="CCQ34435.1"/>
    </source>
</evidence>
<dbReference type="InterPro" id="IPR000682">
    <property type="entry name" value="PCMT"/>
</dbReference>
<evidence type="ECO:0000256" key="3">
    <source>
        <dbReference type="ARBA" id="ARBA00011890"/>
    </source>
</evidence>
<name>F7PF15_9EURY</name>
<accession>F7PF15</accession>
<proteinExistence type="inferred from homology"/>
<dbReference type="RefSeq" id="WP_008523549.1">
    <property type="nucleotide sequence ID" value="NC_021921.1"/>
</dbReference>
<organism evidence="11 12">
    <name type="scientific">Halorhabdus tiamatea SARL4B</name>
    <dbReference type="NCBI Taxonomy" id="1033806"/>
    <lineage>
        <taxon>Archaea</taxon>
        <taxon>Methanobacteriati</taxon>
        <taxon>Methanobacteriota</taxon>
        <taxon>Stenosarchaea group</taxon>
        <taxon>Halobacteria</taxon>
        <taxon>Halobacteriales</taxon>
        <taxon>Haloarculaceae</taxon>
        <taxon>Halorhabdus</taxon>
    </lineage>
</organism>
<keyword evidence="7" id="KW-0949">S-adenosyl-L-methionine</keyword>
<evidence type="ECO:0000256" key="8">
    <source>
        <dbReference type="ARBA" id="ARBA00025330"/>
    </source>
</evidence>
<keyword evidence="6 11" id="KW-0808">Transferase</keyword>
<dbReference type="GO" id="GO:0005737">
    <property type="term" value="C:cytoplasm"/>
    <property type="evidence" value="ECO:0007669"/>
    <property type="project" value="UniProtKB-SubCell"/>
</dbReference>
<dbReference type="OrthoDB" id="194891at2157"/>
<sequence>MDRAVLREDMVDGLRHRNESLLSEASVASAMGSVPRHDFFDDDRTAYADRETERLGTRVLAPSTVARLFDALAPDPDDSVLIVGAGIGYTAALAAEIVGPQRVEAVDITRRVVYEARENLASAGYDAVLVDCRDGSEGLPEYAPYDRILLEAAAVNPPRALLDQLAPDGRLVMPLGARDQTLVSVEGGDVTERHGGVAFAPLLVEGEQSGAVERNRTHREDRERAQQAAQSRTGWEQDWIDWDGY</sequence>
<dbReference type="PANTHER" id="PTHR11579:SF0">
    <property type="entry name" value="PROTEIN-L-ISOASPARTATE(D-ASPARTATE) O-METHYLTRANSFERASE"/>
    <property type="match status" value="1"/>
</dbReference>
<dbReference type="AlphaFoldDB" id="F7PF15"/>
<evidence type="ECO:0000256" key="9">
    <source>
        <dbReference type="ARBA" id="ARBA00029295"/>
    </source>
</evidence>
<dbReference type="GO" id="GO:0032259">
    <property type="term" value="P:methylation"/>
    <property type="evidence" value="ECO:0007669"/>
    <property type="project" value="UniProtKB-KW"/>
</dbReference>
<dbReference type="SUPFAM" id="SSF53335">
    <property type="entry name" value="S-adenosyl-L-methionine-dependent methyltransferases"/>
    <property type="match status" value="1"/>
</dbReference>
<feature type="compositionally biased region" description="Basic and acidic residues" evidence="10">
    <location>
        <begin position="213"/>
        <end position="225"/>
    </location>
</feature>
<evidence type="ECO:0000256" key="10">
    <source>
        <dbReference type="SAM" id="MobiDB-lite"/>
    </source>
</evidence>
<evidence type="ECO:0000256" key="7">
    <source>
        <dbReference type="ARBA" id="ARBA00022691"/>
    </source>
</evidence>
<dbReference type="EC" id="2.1.1.77" evidence="3"/>
<evidence type="ECO:0000313" key="12">
    <source>
        <dbReference type="Proteomes" id="UP000015381"/>
    </source>
</evidence>
<dbReference type="eggNOG" id="arCOG00976">
    <property type="taxonomic scope" value="Archaea"/>
</dbReference>
<dbReference type="GeneID" id="23799127"/>
<evidence type="ECO:0000256" key="4">
    <source>
        <dbReference type="ARBA" id="ARBA00022490"/>
    </source>
</evidence>
<evidence type="ECO:0000256" key="2">
    <source>
        <dbReference type="ARBA" id="ARBA00005369"/>
    </source>
</evidence>
<dbReference type="Gene3D" id="3.40.50.150">
    <property type="entry name" value="Vaccinia Virus protein VP39"/>
    <property type="match status" value="1"/>
</dbReference>
<dbReference type="InterPro" id="IPR029063">
    <property type="entry name" value="SAM-dependent_MTases_sf"/>
</dbReference>
<comment type="catalytic activity">
    <reaction evidence="9">
        <text>[protein]-L-isoaspartate + S-adenosyl-L-methionine = [protein]-L-isoaspartate alpha-methyl ester + S-adenosyl-L-homocysteine</text>
        <dbReference type="Rhea" id="RHEA:12705"/>
        <dbReference type="Rhea" id="RHEA-COMP:12143"/>
        <dbReference type="Rhea" id="RHEA-COMP:12144"/>
        <dbReference type="ChEBI" id="CHEBI:57856"/>
        <dbReference type="ChEBI" id="CHEBI:59789"/>
        <dbReference type="ChEBI" id="CHEBI:90596"/>
        <dbReference type="ChEBI" id="CHEBI:90598"/>
        <dbReference type="EC" id="2.1.1.77"/>
    </reaction>
</comment>
<evidence type="ECO:0000256" key="5">
    <source>
        <dbReference type="ARBA" id="ARBA00022603"/>
    </source>
</evidence>
<dbReference type="PANTHER" id="PTHR11579">
    <property type="entry name" value="PROTEIN-L-ISOASPARTATE O-METHYLTRANSFERASE"/>
    <property type="match status" value="1"/>
</dbReference>
<reference evidence="11 12" key="1">
    <citation type="journal article" date="2014" name="Environ. Microbiol.">
        <title>Halorhabdus tiamatea: proteogenomics and glycosidase activity measurements identify the first cultivated euryarchaeon from a deep-sea anoxic brine lake as potential polysaccharide degrader.</title>
        <authorList>
            <person name="Werner J."/>
            <person name="Ferrer M."/>
            <person name="Michel G."/>
            <person name="Mann A.J."/>
            <person name="Huang S."/>
            <person name="Juarez S."/>
            <person name="Ciordia S."/>
            <person name="Albar J.P."/>
            <person name="Alcaide M."/>
            <person name="La Cono V."/>
            <person name="Yakimov M.M."/>
            <person name="Antunes A."/>
            <person name="Taborda M."/>
            <person name="Da Costa M.S."/>
            <person name="Amann R.I."/>
            <person name="Gloeckner F.O."/>
            <person name="Golyshina O.V."/>
            <person name="Golyshin P.N."/>
            <person name="Teeling H."/>
        </authorList>
    </citation>
    <scope>NUCLEOTIDE SEQUENCE [LARGE SCALE GENOMIC DNA]</scope>
    <source>
        <strain evidence="12">SARL4B</strain>
    </source>
</reference>
<keyword evidence="5 11" id="KW-0489">Methyltransferase</keyword>
<dbReference type="KEGG" id="hti:HTIA_2327"/>